<reference evidence="1 2" key="1">
    <citation type="journal article" date="2022" name="Nat. Ecol. Evol.">
        <title>A masculinizing supergene underlies an exaggerated male reproductive morph in a spider.</title>
        <authorList>
            <person name="Hendrickx F."/>
            <person name="De Corte Z."/>
            <person name="Sonet G."/>
            <person name="Van Belleghem S.M."/>
            <person name="Kostlbacher S."/>
            <person name="Vangestel C."/>
        </authorList>
    </citation>
    <scope>NUCLEOTIDE SEQUENCE [LARGE SCALE GENOMIC DNA]</scope>
    <source>
        <strain evidence="1">W744_W776</strain>
    </source>
</reference>
<gene>
    <name evidence="1" type="ORF">JTE90_016956</name>
</gene>
<accession>A0AAV6TM69</accession>
<dbReference type="Proteomes" id="UP000827092">
    <property type="component" value="Unassembled WGS sequence"/>
</dbReference>
<dbReference type="EMBL" id="JAFNEN010002196">
    <property type="protein sequence ID" value="KAG8172969.1"/>
    <property type="molecule type" value="Genomic_DNA"/>
</dbReference>
<dbReference type="AlphaFoldDB" id="A0AAV6TM69"/>
<keyword evidence="2" id="KW-1185">Reference proteome</keyword>
<sequence length="281" mass="32067">MSCHSSSPACDLVATATFMFHQSDLVPRRMVFTVVTDPSQQYVIEPLKDTCTFSYSDVVLNQDKMNNPIALPKVSRQKNNDPLQIVWLGHKSLILDSGPRGAQNMPFPVDIVATAVFMRHHARLVPRCIVFTYVNHPEIQHVIEPALNTLSFTYGDDLQNSNVQSLSFVHGPFVDVIQVPVHRLASFLMSNFHRDYLKDEYHRDGIACIDTATFHYLQDLLPKVRYVGPEPLSGHPELLAPGWQDPVFQGRVAAEFIKVARWGEKSYPWDAYIETRFTWRK</sequence>
<protein>
    <submittedName>
        <fullName evidence="1">Uncharacterized protein</fullName>
    </submittedName>
</protein>
<organism evidence="1 2">
    <name type="scientific">Oedothorax gibbosus</name>
    <dbReference type="NCBI Taxonomy" id="931172"/>
    <lineage>
        <taxon>Eukaryota</taxon>
        <taxon>Metazoa</taxon>
        <taxon>Ecdysozoa</taxon>
        <taxon>Arthropoda</taxon>
        <taxon>Chelicerata</taxon>
        <taxon>Arachnida</taxon>
        <taxon>Araneae</taxon>
        <taxon>Araneomorphae</taxon>
        <taxon>Entelegynae</taxon>
        <taxon>Araneoidea</taxon>
        <taxon>Linyphiidae</taxon>
        <taxon>Erigoninae</taxon>
        <taxon>Oedothorax</taxon>
    </lineage>
</organism>
<proteinExistence type="predicted"/>
<comment type="caution">
    <text evidence="1">The sequence shown here is derived from an EMBL/GenBank/DDBJ whole genome shotgun (WGS) entry which is preliminary data.</text>
</comment>
<evidence type="ECO:0000313" key="2">
    <source>
        <dbReference type="Proteomes" id="UP000827092"/>
    </source>
</evidence>
<evidence type="ECO:0000313" key="1">
    <source>
        <dbReference type="EMBL" id="KAG8172969.1"/>
    </source>
</evidence>
<name>A0AAV6TM69_9ARAC</name>